<protein>
    <submittedName>
        <fullName evidence="2">Uncharacterized protein</fullName>
    </submittedName>
</protein>
<reference evidence="2" key="1">
    <citation type="submission" date="2020-11" db="EMBL/GenBank/DDBJ databases">
        <title>Isolation and identification of active actinomycetes.</title>
        <authorList>
            <person name="Sun X."/>
        </authorList>
    </citation>
    <scope>NUCLEOTIDE SEQUENCE</scope>
    <source>
        <strain evidence="2">NEAU-A11</strain>
    </source>
</reference>
<evidence type="ECO:0000256" key="1">
    <source>
        <dbReference type="SAM" id="MobiDB-lite"/>
    </source>
</evidence>
<proteinExistence type="predicted"/>
<comment type="caution">
    <text evidence="2">The sequence shown here is derived from an EMBL/GenBank/DDBJ whole genome shotgun (WGS) entry which is preliminary data.</text>
</comment>
<name>A0A931CEF7_9ACTN</name>
<gene>
    <name evidence="2" type="ORF">I4J89_43875</name>
</gene>
<dbReference type="EMBL" id="JADQTO010000037">
    <property type="protein sequence ID" value="MBG0568385.1"/>
    <property type="molecule type" value="Genomic_DNA"/>
</dbReference>
<feature type="compositionally biased region" description="Basic and acidic residues" evidence="1">
    <location>
        <begin position="8"/>
        <end position="38"/>
    </location>
</feature>
<feature type="region of interest" description="Disordered" evidence="1">
    <location>
        <begin position="1"/>
        <end position="54"/>
    </location>
</feature>
<organism evidence="2 3">
    <name type="scientific">Actinoplanes aureus</name>
    <dbReference type="NCBI Taxonomy" id="2792083"/>
    <lineage>
        <taxon>Bacteria</taxon>
        <taxon>Bacillati</taxon>
        <taxon>Actinomycetota</taxon>
        <taxon>Actinomycetes</taxon>
        <taxon>Micromonosporales</taxon>
        <taxon>Micromonosporaceae</taxon>
        <taxon>Actinoplanes</taxon>
    </lineage>
</organism>
<dbReference type="RefSeq" id="WP_196420157.1">
    <property type="nucleotide sequence ID" value="NZ_JADQTO010000037.1"/>
</dbReference>
<accession>A0A931CEF7</accession>
<evidence type="ECO:0000313" key="3">
    <source>
        <dbReference type="Proteomes" id="UP000598146"/>
    </source>
</evidence>
<evidence type="ECO:0000313" key="2">
    <source>
        <dbReference type="EMBL" id="MBG0568385.1"/>
    </source>
</evidence>
<keyword evidence="3" id="KW-1185">Reference proteome</keyword>
<dbReference type="Proteomes" id="UP000598146">
    <property type="component" value="Unassembled WGS sequence"/>
</dbReference>
<dbReference type="AlphaFoldDB" id="A0A931CEF7"/>
<sequence>MTANQPKEPPDYERPIDLTDTPDGKSRPAPIPEHHPDDNDIPGRVTGPDTPPRT</sequence>